<gene>
    <name evidence="1" type="ORF">Drose_23240</name>
</gene>
<name>A0ABY5YWN8_9ACTN</name>
<sequence>MAATLLVVAIFSAVYLTLIALHATAIRHHADGGRFDRRPRLAVWLAAHLRPDPRDRVPADPGLARDERLAVRRLLSGDLDKDGYRETLAGIAAQDAAAHPLQLPRSRQ</sequence>
<reference evidence="1" key="1">
    <citation type="submission" date="2021-04" db="EMBL/GenBank/DDBJ databases">
        <title>Biosynthetic gene clusters of Dactylosporangioum roseum.</title>
        <authorList>
            <person name="Hartkoorn R.C."/>
            <person name="Beaudoing E."/>
            <person name="Hot D."/>
            <person name="Moureu S."/>
        </authorList>
    </citation>
    <scope>NUCLEOTIDE SEQUENCE</scope>
    <source>
        <strain evidence="1">NRRL B-16295</strain>
    </source>
</reference>
<dbReference type="EMBL" id="CP073721">
    <property type="protein sequence ID" value="UWZ34160.1"/>
    <property type="molecule type" value="Genomic_DNA"/>
</dbReference>
<keyword evidence="2" id="KW-1185">Reference proteome</keyword>
<organism evidence="1 2">
    <name type="scientific">Dactylosporangium roseum</name>
    <dbReference type="NCBI Taxonomy" id="47989"/>
    <lineage>
        <taxon>Bacteria</taxon>
        <taxon>Bacillati</taxon>
        <taxon>Actinomycetota</taxon>
        <taxon>Actinomycetes</taxon>
        <taxon>Micromonosporales</taxon>
        <taxon>Micromonosporaceae</taxon>
        <taxon>Dactylosporangium</taxon>
    </lineage>
</organism>
<accession>A0ABY5YWN8</accession>
<dbReference type="RefSeq" id="WP_260723458.1">
    <property type="nucleotide sequence ID" value="NZ_CP073721.1"/>
</dbReference>
<proteinExistence type="predicted"/>
<evidence type="ECO:0000313" key="2">
    <source>
        <dbReference type="Proteomes" id="UP001058271"/>
    </source>
</evidence>
<dbReference type="Proteomes" id="UP001058271">
    <property type="component" value="Chromosome"/>
</dbReference>
<evidence type="ECO:0008006" key="3">
    <source>
        <dbReference type="Google" id="ProtNLM"/>
    </source>
</evidence>
<evidence type="ECO:0000313" key="1">
    <source>
        <dbReference type="EMBL" id="UWZ34160.1"/>
    </source>
</evidence>
<protein>
    <recommendedName>
        <fullName evidence="3">SHOCT domain-containing protein</fullName>
    </recommendedName>
</protein>